<proteinExistence type="predicted"/>
<reference evidence="1 2" key="1">
    <citation type="submission" date="2024-04" db="EMBL/GenBank/DDBJ databases">
        <title>genome sequences of Mucor flavus KT1a and Helicostylum pulchrum KT1b strains isolated from the surface of a dry-aged beef.</title>
        <authorList>
            <person name="Toyotome T."/>
            <person name="Hosono M."/>
            <person name="Torimaru M."/>
            <person name="Fukuda K."/>
            <person name="Mikami N."/>
        </authorList>
    </citation>
    <scope>NUCLEOTIDE SEQUENCE [LARGE SCALE GENOMIC DNA]</scope>
    <source>
        <strain evidence="1 2">KT1a</strain>
    </source>
</reference>
<keyword evidence="2" id="KW-1185">Reference proteome</keyword>
<name>A0ABP9YZ41_9FUNG</name>
<dbReference type="InterPro" id="IPR032675">
    <property type="entry name" value="LRR_dom_sf"/>
</dbReference>
<comment type="caution">
    <text evidence="1">The sequence shown here is derived from an EMBL/GenBank/DDBJ whole genome shotgun (WGS) entry which is preliminary data.</text>
</comment>
<dbReference type="Proteomes" id="UP001473302">
    <property type="component" value="Unassembled WGS sequence"/>
</dbReference>
<dbReference type="SUPFAM" id="SSF52047">
    <property type="entry name" value="RNI-like"/>
    <property type="match status" value="1"/>
</dbReference>
<dbReference type="InterPro" id="IPR036047">
    <property type="entry name" value="F-box-like_dom_sf"/>
</dbReference>
<organism evidence="1 2">
    <name type="scientific">Mucor flavus</name>
    <dbReference type="NCBI Taxonomy" id="439312"/>
    <lineage>
        <taxon>Eukaryota</taxon>
        <taxon>Fungi</taxon>
        <taxon>Fungi incertae sedis</taxon>
        <taxon>Mucoromycota</taxon>
        <taxon>Mucoromycotina</taxon>
        <taxon>Mucoromycetes</taxon>
        <taxon>Mucorales</taxon>
        <taxon>Mucorineae</taxon>
        <taxon>Mucoraceae</taxon>
        <taxon>Mucor</taxon>
    </lineage>
</organism>
<dbReference type="Gene3D" id="3.80.10.10">
    <property type="entry name" value="Ribonuclease Inhibitor"/>
    <property type="match status" value="2"/>
</dbReference>
<gene>
    <name evidence="1" type="ORF">MFLAVUS_005574</name>
</gene>
<sequence length="1289" mass="151672">MIFQQLPFEIRQKIFQFVLASDKTSLQNCSAVCRAWFRDTIFILRETVTVSGNPNTFLSVLSNQTEERNFSRYSKTLQVIHDSRYRGVNIHGQILHYFPSLRELDLSQSSNKISFLESISERYSDNNIRSLEKIVVGRGFANQSQYKIYFDCIYSLRHTLPYLELSNLAYFVLHCKKSLCLIKDFTKLTELSIKNMKEDAADKDFRMFPILELIPNLTRFSIENEFEESKDVMITQASSASSLYSNLKDAKFRVISFTAFHMEYVLSYFPKNLKAFSLTITKVKADDWIQKNDQALVQSFAAYLGRTQNVCFSFARFADTDSIQSIFTPNILNTYWPFIFDIVGRDSQLSCHISVRLDESYNSCFQNTDSLIIKRNKRNVYLSYILDIHNLMEQNSRTISTSIDNLIPIPPHNPGLNKNTIGSIEILSKPPFSSLHYIQLDESIRLLKSALQEYPRLSYLHFSQYCNYHERYDFKFGYKLEDIEEVGAYEEHIYYDTHSFDLAGKRFKRLTTPTKQNLTFALIDVSWSVAFNLNVIISLFPNIEYLKINDCYMRPEPGLSNLLDLQYMYKLKTLVFDIGFPRYDFEQKIIVRIEYKKDNISRCYLWHKVHKLLCQFKTERFKSIPVDYLEKTNWLGKKKVDPRKTNVFLIKCYDVDEIKLVYENRVIGRFMHPWYQDTAYMIYKTFILTGDPNLCMSVLSNQTDERKFTNRVEVLKAFDDYKYRGINLCNRITQFFPSLRVLDLSNSDCKMIYLKSMVNKCQTMDNLREIKVDPYFDDMYEFWVYFDCVHSLRHTLTYLELSNLDYVIRDTHKFLYFLKDFINLKEIVIRNLERGASNQSVSLLPALAMVPTLIRFSIENDFEEGTGIDRPSSLKPVYPCLEEAIVRVPSFNDRLMKYAVSNFPKALKKFDLSITNTTTEDWIRKNDQRTIESFGTYLSKIEQVAFSIKNCSRNAVNLNSFSPSILKEYWPFISKVMFTDHIQKCHVSISLNPSDYHSRQKSTNLSIKKNHDQFYIGYIFDIDRMLLQSIEQVQNFVDTIFPLPQETSAINKQTISSMEILCKPLYVAQNFIPITDSIHILKSAITEYTNLTYFRFVNYGEYGQAYHIKFGTKLQDLEERYGPYQSVFHDPPLINSKRSSTQKMTYALIESSRFKMLDLNAVYDIMFDIKYLKLLKCTLDKGVERVMDFRRMESLRTLVLDIGFLRYQFQFGVVISIEFEKDKLVRWYKWCKKDKSFIQFGNFKSIFLSGWSSETTKKEEAKKVLVIQCFNAYEINLLLENCVIVFVQE</sequence>
<dbReference type="SUPFAM" id="SSF81383">
    <property type="entry name" value="F-box domain"/>
    <property type="match status" value="1"/>
</dbReference>
<evidence type="ECO:0000313" key="1">
    <source>
        <dbReference type="EMBL" id="GAA5812124.1"/>
    </source>
</evidence>
<evidence type="ECO:0000313" key="2">
    <source>
        <dbReference type="Proteomes" id="UP001473302"/>
    </source>
</evidence>
<protein>
    <recommendedName>
        <fullName evidence="3">F-box domain-containing protein</fullName>
    </recommendedName>
</protein>
<dbReference type="EMBL" id="BAABUK010000012">
    <property type="protein sequence ID" value="GAA5812124.1"/>
    <property type="molecule type" value="Genomic_DNA"/>
</dbReference>
<evidence type="ECO:0008006" key="3">
    <source>
        <dbReference type="Google" id="ProtNLM"/>
    </source>
</evidence>
<accession>A0ABP9YZ41</accession>